<evidence type="ECO:0000313" key="2">
    <source>
        <dbReference type="Proteomes" id="UP000270094"/>
    </source>
</evidence>
<dbReference type="Proteomes" id="UP000270094">
    <property type="component" value="Unassembled WGS sequence"/>
</dbReference>
<keyword evidence="2" id="KW-1185">Reference proteome</keyword>
<proteinExistence type="predicted"/>
<name>A0A3P7JF97_STRVU</name>
<dbReference type="OrthoDB" id="5869255at2759"/>
<dbReference type="EMBL" id="UYYB01129012">
    <property type="protein sequence ID" value="VDM84280.1"/>
    <property type="molecule type" value="Genomic_DNA"/>
</dbReference>
<dbReference type="AlphaFoldDB" id="A0A3P7JF97"/>
<gene>
    <name evidence="1" type="ORF">SVUK_LOCUS19278</name>
</gene>
<accession>A0A3P7JF97</accession>
<evidence type="ECO:0000313" key="1">
    <source>
        <dbReference type="EMBL" id="VDM84280.1"/>
    </source>
</evidence>
<protein>
    <submittedName>
        <fullName evidence="1">Uncharacterized protein</fullName>
    </submittedName>
</protein>
<sequence length="100" mass="11009">MTWQTNREKSMHIAAANLPNGKRELVSLTNEEILIRCPNESTMLRVLPTGVTVNVEQLNRVLPTGVTVNVEQLNRLQIDRGGGKLSLGSNVLATDVINVF</sequence>
<reference evidence="1 2" key="1">
    <citation type="submission" date="2018-11" db="EMBL/GenBank/DDBJ databases">
        <authorList>
            <consortium name="Pathogen Informatics"/>
        </authorList>
    </citation>
    <scope>NUCLEOTIDE SEQUENCE [LARGE SCALE GENOMIC DNA]</scope>
</reference>
<organism evidence="1 2">
    <name type="scientific">Strongylus vulgaris</name>
    <name type="common">Blood worm</name>
    <dbReference type="NCBI Taxonomy" id="40348"/>
    <lineage>
        <taxon>Eukaryota</taxon>
        <taxon>Metazoa</taxon>
        <taxon>Ecdysozoa</taxon>
        <taxon>Nematoda</taxon>
        <taxon>Chromadorea</taxon>
        <taxon>Rhabditida</taxon>
        <taxon>Rhabditina</taxon>
        <taxon>Rhabditomorpha</taxon>
        <taxon>Strongyloidea</taxon>
        <taxon>Strongylidae</taxon>
        <taxon>Strongylus</taxon>
    </lineage>
</organism>